<sequence>MDVFWSGNAQVNYLEVIEQIFEKWNLDIVLRFENQVKELIEKISQYNYICPSSKIVNLHRCIINEHTSLIYKLDGNIINVIDIIFNQSNHKF</sequence>
<dbReference type="Gene3D" id="3.30.2310.20">
    <property type="entry name" value="RelE-like"/>
    <property type="match status" value="1"/>
</dbReference>
<name>A0A0A2MKP0_9FLAO</name>
<dbReference type="Proteomes" id="UP000030111">
    <property type="component" value="Unassembled WGS sequence"/>
</dbReference>
<accession>A0A0A2MKP0</accession>
<reference evidence="1 2" key="1">
    <citation type="submission" date="2013-09" db="EMBL/GenBank/DDBJ databases">
        <authorList>
            <person name="Zeng Z."/>
            <person name="Chen C."/>
        </authorList>
    </citation>
    <scope>NUCLEOTIDE SEQUENCE [LARGE SCALE GENOMIC DNA]</scope>
    <source>
        <strain evidence="1 2">WB 4.1-42</strain>
    </source>
</reference>
<evidence type="ECO:0008006" key="3">
    <source>
        <dbReference type="Google" id="ProtNLM"/>
    </source>
</evidence>
<organism evidence="1 2">
    <name type="scientific">Flavobacterium subsaxonicum WB 4.1-42 = DSM 21790</name>
    <dbReference type="NCBI Taxonomy" id="1121898"/>
    <lineage>
        <taxon>Bacteria</taxon>
        <taxon>Pseudomonadati</taxon>
        <taxon>Bacteroidota</taxon>
        <taxon>Flavobacteriia</taxon>
        <taxon>Flavobacteriales</taxon>
        <taxon>Flavobacteriaceae</taxon>
        <taxon>Flavobacterium</taxon>
    </lineage>
</organism>
<comment type="caution">
    <text evidence="1">The sequence shown here is derived from an EMBL/GenBank/DDBJ whole genome shotgun (WGS) entry which is preliminary data.</text>
</comment>
<dbReference type="OrthoDB" id="963196at2"/>
<evidence type="ECO:0000313" key="2">
    <source>
        <dbReference type="Proteomes" id="UP000030111"/>
    </source>
</evidence>
<gene>
    <name evidence="1" type="ORF">Q766_09560</name>
</gene>
<dbReference type="InterPro" id="IPR035093">
    <property type="entry name" value="RelE/ParE_toxin_dom_sf"/>
</dbReference>
<protein>
    <recommendedName>
        <fullName evidence="3">Type II toxin-antitoxin system RelE/ParE family toxin</fullName>
    </recommendedName>
</protein>
<keyword evidence="2" id="KW-1185">Reference proteome</keyword>
<dbReference type="STRING" id="1121898.GCA_000422725_02772"/>
<dbReference type="AlphaFoldDB" id="A0A0A2MKP0"/>
<dbReference type="EMBL" id="JRLY01000007">
    <property type="protein sequence ID" value="KGO92874.1"/>
    <property type="molecule type" value="Genomic_DNA"/>
</dbReference>
<proteinExistence type="predicted"/>
<evidence type="ECO:0000313" key="1">
    <source>
        <dbReference type="EMBL" id="KGO92874.1"/>
    </source>
</evidence>
<dbReference type="eggNOG" id="ENOG5030R6B">
    <property type="taxonomic scope" value="Bacteria"/>
</dbReference>